<dbReference type="GO" id="GO:0120010">
    <property type="term" value="P:intermembrane phospholipid transfer"/>
    <property type="evidence" value="ECO:0007669"/>
    <property type="project" value="TreeGrafter"/>
</dbReference>
<dbReference type="PROSITE" id="PS51257">
    <property type="entry name" value="PROKAR_LIPOPROTEIN"/>
    <property type="match status" value="1"/>
</dbReference>
<comment type="similarity">
    <text evidence="1">Belongs to the MlaA family.</text>
</comment>
<sequence length="265" mass="30601">MSLSIYRLVALFLLLLLSGCATGPDDDPKDPLEPLNRPLWTFTYDYADKYVARPVSLTYGEYMPIFMRTGLYNMVQNLNEPSTFVNHLLVLNFEEAAKTSGRFVLNSTIGVLGFYDPAADFDWARNEKEFGEVLGRYGVPDGPFLVIPGYKATSVREEVGDFIDEYYWPYTLFGFWPSLAFWGINAMENRIALVEQEPLLEDAFDQYEFVKNAYFQNMKYKVWDGNPPVEELPEDDEDFENFLDEMDDFESYDDTEEPSSETSDN</sequence>
<protein>
    <submittedName>
        <fullName evidence="5">Phospholipid-binding lipoprotein MlaA</fullName>
    </submittedName>
</protein>
<dbReference type="Pfam" id="PF04333">
    <property type="entry name" value="MlaA"/>
    <property type="match status" value="1"/>
</dbReference>
<dbReference type="PANTHER" id="PTHR30035">
    <property type="entry name" value="LIPOPROTEIN VACJ-RELATED"/>
    <property type="match status" value="1"/>
</dbReference>
<dbReference type="PANTHER" id="PTHR30035:SF3">
    <property type="entry name" value="INTERMEMBRANE PHOSPHOLIPID TRANSPORT SYSTEM LIPOPROTEIN MLAA"/>
    <property type="match status" value="1"/>
</dbReference>
<reference evidence="5 6" key="1">
    <citation type="submission" date="2016-10" db="EMBL/GenBank/DDBJ databases">
        <authorList>
            <person name="de Groot N.N."/>
        </authorList>
    </citation>
    <scope>NUCLEOTIDE SEQUENCE [LARGE SCALE GENOMIC DNA]</scope>
    <source>
        <strain evidence="5 6">DSM 19706</strain>
    </source>
</reference>
<gene>
    <name evidence="5" type="ORF">SAMN05660429_00353</name>
</gene>
<evidence type="ECO:0000256" key="1">
    <source>
        <dbReference type="ARBA" id="ARBA00010634"/>
    </source>
</evidence>
<keyword evidence="2 4" id="KW-0732">Signal</keyword>
<name>A0A1H9Z7Y6_THASX</name>
<dbReference type="GO" id="GO:0016020">
    <property type="term" value="C:membrane"/>
    <property type="evidence" value="ECO:0007669"/>
    <property type="project" value="InterPro"/>
</dbReference>
<dbReference type="InterPro" id="IPR007428">
    <property type="entry name" value="MlaA"/>
</dbReference>
<evidence type="ECO:0000313" key="5">
    <source>
        <dbReference type="EMBL" id="SES77555.1"/>
    </source>
</evidence>
<keyword evidence="5" id="KW-0449">Lipoprotein</keyword>
<dbReference type="AlphaFoldDB" id="A0A1H9Z7Y6"/>
<feature type="chain" id="PRO_5011452212" evidence="4">
    <location>
        <begin position="24"/>
        <end position="265"/>
    </location>
</feature>
<dbReference type="STRING" id="349064.SAMN05660429_00353"/>
<evidence type="ECO:0000313" key="6">
    <source>
        <dbReference type="Proteomes" id="UP000199308"/>
    </source>
</evidence>
<evidence type="ECO:0000256" key="2">
    <source>
        <dbReference type="ARBA" id="ARBA00022729"/>
    </source>
</evidence>
<evidence type="ECO:0000256" key="4">
    <source>
        <dbReference type="SAM" id="SignalP"/>
    </source>
</evidence>
<feature type="signal peptide" evidence="4">
    <location>
        <begin position="1"/>
        <end position="23"/>
    </location>
</feature>
<dbReference type="Proteomes" id="UP000199308">
    <property type="component" value="Unassembled WGS sequence"/>
</dbReference>
<organism evidence="5 6">
    <name type="scientific">Thalassotalea agarivorans</name>
    <name type="common">Thalassomonas agarivorans</name>
    <dbReference type="NCBI Taxonomy" id="349064"/>
    <lineage>
        <taxon>Bacteria</taxon>
        <taxon>Pseudomonadati</taxon>
        <taxon>Pseudomonadota</taxon>
        <taxon>Gammaproteobacteria</taxon>
        <taxon>Alteromonadales</taxon>
        <taxon>Colwelliaceae</taxon>
        <taxon>Thalassotalea</taxon>
    </lineage>
</organism>
<evidence type="ECO:0000256" key="3">
    <source>
        <dbReference type="SAM" id="MobiDB-lite"/>
    </source>
</evidence>
<dbReference type="RefSeq" id="WP_093327195.1">
    <property type="nucleotide sequence ID" value="NZ_AP027363.1"/>
</dbReference>
<dbReference type="EMBL" id="FOHK01000002">
    <property type="protein sequence ID" value="SES77555.1"/>
    <property type="molecule type" value="Genomic_DNA"/>
</dbReference>
<proteinExistence type="inferred from homology"/>
<dbReference type="PRINTS" id="PR01805">
    <property type="entry name" value="VACJLIPOPROT"/>
</dbReference>
<keyword evidence="6" id="KW-1185">Reference proteome</keyword>
<accession>A0A1H9Z7Y6</accession>
<feature type="region of interest" description="Disordered" evidence="3">
    <location>
        <begin position="245"/>
        <end position="265"/>
    </location>
</feature>
<dbReference type="OrthoDB" id="9785326at2"/>